<dbReference type="EMBL" id="OX465084">
    <property type="protein sequence ID" value="CAI9295558.1"/>
    <property type="molecule type" value="Genomic_DNA"/>
</dbReference>
<name>A0AA36EGG4_LACSI</name>
<proteinExistence type="predicted"/>
<sequence>MEAEENDLIQELMLLNTGETLGSWAWAVTTTMSWSPSRHVVLTSETHYLLKCYGHVIFSNLPRRGISEKSKVLGRCIGALYNLLHSSRCSPNTFQEEEEEAVEGFILRHHLSSLFLLSIPLFPPSFILRRSTVLCVPLFISKYFQLGQGSSALPSSLGSSRYWIVPLCFEMKEKKVASVAFSLNQKEMMGLYMGIMFSKLGH</sequence>
<evidence type="ECO:0000313" key="2">
    <source>
        <dbReference type="Proteomes" id="UP001177003"/>
    </source>
</evidence>
<gene>
    <name evidence="1" type="ORF">LSALG_LOCUS34495</name>
</gene>
<protein>
    <submittedName>
        <fullName evidence="1">Uncharacterized protein</fullName>
    </submittedName>
</protein>
<organism evidence="1 2">
    <name type="scientific">Lactuca saligna</name>
    <name type="common">Willowleaf lettuce</name>
    <dbReference type="NCBI Taxonomy" id="75948"/>
    <lineage>
        <taxon>Eukaryota</taxon>
        <taxon>Viridiplantae</taxon>
        <taxon>Streptophyta</taxon>
        <taxon>Embryophyta</taxon>
        <taxon>Tracheophyta</taxon>
        <taxon>Spermatophyta</taxon>
        <taxon>Magnoliopsida</taxon>
        <taxon>eudicotyledons</taxon>
        <taxon>Gunneridae</taxon>
        <taxon>Pentapetalae</taxon>
        <taxon>asterids</taxon>
        <taxon>campanulids</taxon>
        <taxon>Asterales</taxon>
        <taxon>Asteraceae</taxon>
        <taxon>Cichorioideae</taxon>
        <taxon>Cichorieae</taxon>
        <taxon>Lactucinae</taxon>
        <taxon>Lactuca</taxon>
    </lineage>
</organism>
<dbReference type="AlphaFoldDB" id="A0AA36EGG4"/>
<accession>A0AA36EGG4</accession>
<dbReference type="Proteomes" id="UP001177003">
    <property type="component" value="Chromosome 8"/>
</dbReference>
<evidence type="ECO:0000313" key="1">
    <source>
        <dbReference type="EMBL" id="CAI9295558.1"/>
    </source>
</evidence>
<reference evidence="1" key="1">
    <citation type="submission" date="2023-04" db="EMBL/GenBank/DDBJ databases">
        <authorList>
            <person name="Vijverberg K."/>
            <person name="Xiong W."/>
            <person name="Schranz E."/>
        </authorList>
    </citation>
    <scope>NUCLEOTIDE SEQUENCE</scope>
</reference>
<keyword evidence="2" id="KW-1185">Reference proteome</keyword>